<dbReference type="SMART" id="SM01323">
    <property type="entry name" value="YajC"/>
    <property type="match status" value="1"/>
</dbReference>
<evidence type="ECO:0000256" key="9">
    <source>
        <dbReference type="ARBA" id="ARBA00023010"/>
    </source>
</evidence>
<dbReference type="PANTHER" id="PTHR33909">
    <property type="entry name" value="SEC TRANSLOCON ACCESSORY COMPLEX SUBUNIT YAJC"/>
    <property type="match status" value="1"/>
</dbReference>
<reference evidence="12 13" key="1">
    <citation type="submission" date="2016-11" db="EMBL/GenBank/DDBJ databases">
        <authorList>
            <person name="Jaros S."/>
            <person name="Januszkiewicz K."/>
            <person name="Wedrychowicz H."/>
        </authorList>
    </citation>
    <scope>NUCLEOTIDE SEQUENCE [LARGE SCALE GENOMIC DNA]</scope>
    <source>
        <strain evidence="12 13">DSM 26991</strain>
    </source>
</reference>
<keyword evidence="4" id="KW-0813">Transport</keyword>
<evidence type="ECO:0000256" key="3">
    <source>
        <dbReference type="ARBA" id="ARBA00014962"/>
    </source>
</evidence>
<dbReference type="GO" id="GO:0015031">
    <property type="term" value="P:protein transport"/>
    <property type="evidence" value="ECO:0007669"/>
    <property type="project" value="UniProtKB-KW"/>
</dbReference>
<dbReference type="NCBIfam" id="TIGR00739">
    <property type="entry name" value="yajC"/>
    <property type="match status" value="1"/>
</dbReference>
<name>A0A1M5AYK8_9BACE</name>
<evidence type="ECO:0000256" key="4">
    <source>
        <dbReference type="ARBA" id="ARBA00022448"/>
    </source>
</evidence>
<organism evidence="12 13">
    <name type="scientific">Bacteroides luti</name>
    <dbReference type="NCBI Taxonomy" id="1297750"/>
    <lineage>
        <taxon>Bacteria</taxon>
        <taxon>Pseudomonadati</taxon>
        <taxon>Bacteroidota</taxon>
        <taxon>Bacteroidia</taxon>
        <taxon>Bacteroidales</taxon>
        <taxon>Bacteroidaceae</taxon>
        <taxon>Bacteroides</taxon>
    </lineage>
</organism>
<evidence type="ECO:0000313" key="12">
    <source>
        <dbReference type="EMBL" id="SHF35283.1"/>
    </source>
</evidence>
<dbReference type="STRING" id="1297750.SAMN05444405_107136"/>
<sequence length="111" mass="11940">MNLSVLLQAPAAGASGFLSGGGGTILMMVAMFAIIYFFMIRPQNKKQKEIQNFRKGLEVGQKVITAGGIHGKIKEVNDDFIVLEIADNVRIKIDKNSIFAAASDANQANAK</sequence>
<dbReference type="EMBL" id="FQTV01000007">
    <property type="protein sequence ID" value="SHF35283.1"/>
    <property type="molecule type" value="Genomic_DNA"/>
</dbReference>
<dbReference type="AlphaFoldDB" id="A0A1M5AYK8"/>
<proteinExistence type="inferred from homology"/>
<comment type="subcellular location">
    <subcellularLocation>
        <location evidence="1">Cell membrane</location>
        <topology evidence="1">Single-pass membrane protein</topology>
    </subcellularLocation>
</comment>
<dbReference type="GO" id="GO:0005886">
    <property type="term" value="C:plasma membrane"/>
    <property type="evidence" value="ECO:0007669"/>
    <property type="project" value="UniProtKB-SubCell"/>
</dbReference>
<evidence type="ECO:0000256" key="7">
    <source>
        <dbReference type="ARBA" id="ARBA00022927"/>
    </source>
</evidence>
<evidence type="ECO:0000256" key="10">
    <source>
        <dbReference type="ARBA" id="ARBA00023136"/>
    </source>
</evidence>
<keyword evidence="8 11" id="KW-1133">Transmembrane helix</keyword>
<keyword evidence="9" id="KW-0811">Translocation</keyword>
<keyword evidence="10 11" id="KW-0472">Membrane</keyword>
<keyword evidence="7" id="KW-0653">Protein transport</keyword>
<accession>A0A1M5AYK8</accession>
<dbReference type="RefSeq" id="WP_073401182.1">
    <property type="nucleotide sequence ID" value="NZ_FQTV01000007.1"/>
</dbReference>
<evidence type="ECO:0000256" key="8">
    <source>
        <dbReference type="ARBA" id="ARBA00022989"/>
    </source>
</evidence>
<feature type="transmembrane region" description="Helical" evidence="11">
    <location>
        <begin position="12"/>
        <end position="38"/>
    </location>
</feature>
<evidence type="ECO:0000313" key="13">
    <source>
        <dbReference type="Proteomes" id="UP000184509"/>
    </source>
</evidence>
<evidence type="ECO:0000256" key="2">
    <source>
        <dbReference type="ARBA" id="ARBA00006742"/>
    </source>
</evidence>
<keyword evidence="5" id="KW-1003">Cell membrane</keyword>
<dbReference type="PANTHER" id="PTHR33909:SF1">
    <property type="entry name" value="SEC TRANSLOCON ACCESSORY COMPLEX SUBUNIT YAJC"/>
    <property type="match status" value="1"/>
</dbReference>
<dbReference type="PRINTS" id="PR01853">
    <property type="entry name" value="YAJCTRNLCASE"/>
</dbReference>
<evidence type="ECO:0000256" key="11">
    <source>
        <dbReference type="SAM" id="Phobius"/>
    </source>
</evidence>
<evidence type="ECO:0000256" key="6">
    <source>
        <dbReference type="ARBA" id="ARBA00022692"/>
    </source>
</evidence>
<dbReference type="Proteomes" id="UP000184509">
    <property type="component" value="Unassembled WGS sequence"/>
</dbReference>
<evidence type="ECO:0000256" key="5">
    <source>
        <dbReference type="ARBA" id="ARBA00022475"/>
    </source>
</evidence>
<protein>
    <recommendedName>
        <fullName evidence="3">Sec translocon accessory complex subunit YajC</fullName>
    </recommendedName>
</protein>
<dbReference type="Pfam" id="PF02699">
    <property type="entry name" value="YajC"/>
    <property type="match status" value="1"/>
</dbReference>
<keyword evidence="13" id="KW-1185">Reference proteome</keyword>
<keyword evidence="6 11" id="KW-0812">Transmembrane</keyword>
<evidence type="ECO:0000256" key="1">
    <source>
        <dbReference type="ARBA" id="ARBA00004162"/>
    </source>
</evidence>
<dbReference type="OrthoDB" id="9800132at2"/>
<comment type="similarity">
    <text evidence="2">Belongs to the YajC family.</text>
</comment>
<dbReference type="InterPro" id="IPR003849">
    <property type="entry name" value="Preprotein_translocase_YajC"/>
</dbReference>
<gene>
    <name evidence="12" type="ORF">SAMN05444405_107136</name>
</gene>